<comment type="caution">
    <text evidence="1">The sequence shown here is derived from an EMBL/GenBank/DDBJ whole genome shotgun (WGS) entry which is preliminary data.</text>
</comment>
<reference evidence="1 2" key="1">
    <citation type="submission" date="2016-07" db="EMBL/GenBank/DDBJ databases">
        <title>Draft Genome Sequence of Methylophaga muralis Bur 1.</title>
        <authorList>
            <person name="Vasilenko O.V."/>
            <person name="Doronina N.V."/>
            <person name="Shmareva M.N."/>
            <person name="Tarlachkov S.V."/>
            <person name="Mustakhimov I."/>
            <person name="Trotsenko Y.A."/>
        </authorList>
    </citation>
    <scope>NUCLEOTIDE SEQUENCE [LARGE SCALE GENOMIC DNA]</scope>
    <source>
        <strain evidence="1 2">Bur 1</strain>
    </source>
</reference>
<protein>
    <submittedName>
        <fullName evidence="1">Uncharacterized protein</fullName>
    </submittedName>
</protein>
<organism evidence="1 2">
    <name type="scientific">Methylophaga muralis</name>
    <dbReference type="NCBI Taxonomy" id="291169"/>
    <lineage>
        <taxon>Bacteria</taxon>
        <taxon>Pseudomonadati</taxon>
        <taxon>Pseudomonadota</taxon>
        <taxon>Gammaproteobacteria</taxon>
        <taxon>Thiotrichales</taxon>
        <taxon>Piscirickettsiaceae</taxon>
        <taxon>Methylophaga</taxon>
    </lineage>
</organism>
<gene>
    <name evidence="1" type="ORF">A9E74_01574</name>
</gene>
<evidence type="ECO:0000313" key="1">
    <source>
        <dbReference type="EMBL" id="ODN66747.1"/>
    </source>
</evidence>
<dbReference type="AlphaFoldDB" id="A0A1E3GRU7"/>
<dbReference type="STRING" id="291169.A9E74_01574"/>
<dbReference type="EMBL" id="MCRI01000014">
    <property type="protein sequence ID" value="ODN66747.1"/>
    <property type="molecule type" value="Genomic_DNA"/>
</dbReference>
<keyword evidence="2" id="KW-1185">Reference proteome</keyword>
<evidence type="ECO:0000313" key="2">
    <source>
        <dbReference type="Proteomes" id="UP000094379"/>
    </source>
</evidence>
<proteinExistence type="predicted"/>
<sequence length="67" mass="8323">MSQPEQQYGLDPEYGHLWGDDDRRRYQRRQGLTRREQIRFDLRHVLRRSGHDRRLLTSDQQARKNHH</sequence>
<name>A0A1E3GRU7_9GAMM</name>
<accession>A0A1E3GRU7</accession>
<dbReference type="Proteomes" id="UP000094379">
    <property type="component" value="Unassembled WGS sequence"/>
</dbReference>